<keyword evidence="10" id="KW-1185">Reference proteome</keyword>
<evidence type="ECO:0000256" key="5">
    <source>
        <dbReference type="ARBA" id="ARBA00023274"/>
    </source>
</evidence>
<dbReference type="Gene3D" id="6.10.330.20">
    <property type="match status" value="1"/>
</dbReference>
<proteinExistence type="inferred from homology"/>
<dbReference type="SUPFAM" id="SSF46561">
    <property type="entry name" value="Ribosomal protein L29 (L29p)"/>
    <property type="match status" value="1"/>
</dbReference>
<dbReference type="PANTHER" id="PTHR21183">
    <property type="entry name" value="RIBOSOMAL PROTEIN L47, MITOCHONDRIAL-RELATED"/>
    <property type="match status" value="1"/>
</dbReference>
<gene>
    <name evidence="9" type="ORF">GBAR_LOCUS9991</name>
</gene>
<feature type="region of interest" description="Disordered" evidence="8">
    <location>
        <begin position="150"/>
        <end position="194"/>
    </location>
</feature>
<dbReference type="Pfam" id="PF06984">
    <property type="entry name" value="MRP-L47"/>
    <property type="match status" value="1"/>
</dbReference>
<dbReference type="EMBL" id="CASHTH010001511">
    <property type="protein sequence ID" value="CAI8016265.1"/>
    <property type="molecule type" value="Genomic_DNA"/>
</dbReference>
<protein>
    <recommendedName>
        <fullName evidence="6">Large ribosomal subunit protein uL29m</fullName>
    </recommendedName>
    <alternativeName>
        <fullName evidence="7">60S ribosomal protein L35</fullName>
    </alternativeName>
</protein>
<evidence type="ECO:0000256" key="6">
    <source>
        <dbReference type="ARBA" id="ARBA00035289"/>
    </source>
</evidence>
<comment type="caution">
    <text evidence="9">The sequence shown here is derived from an EMBL/GenBank/DDBJ whole genome shotgun (WGS) entry which is preliminary data.</text>
</comment>
<dbReference type="GO" id="GO:0003735">
    <property type="term" value="F:structural constituent of ribosome"/>
    <property type="evidence" value="ECO:0007669"/>
    <property type="project" value="InterPro"/>
</dbReference>
<feature type="compositionally biased region" description="Low complexity" evidence="8">
    <location>
        <begin position="180"/>
        <end position="194"/>
    </location>
</feature>
<comment type="similarity">
    <text evidence="2">Belongs to the universal ribosomal protein uL29 family.</text>
</comment>
<dbReference type="GO" id="GO:0005762">
    <property type="term" value="C:mitochondrial large ribosomal subunit"/>
    <property type="evidence" value="ECO:0007669"/>
    <property type="project" value="TreeGrafter"/>
</dbReference>
<reference evidence="9" key="1">
    <citation type="submission" date="2023-03" db="EMBL/GenBank/DDBJ databases">
        <authorList>
            <person name="Steffen K."/>
            <person name="Cardenas P."/>
        </authorList>
    </citation>
    <scope>NUCLEOTIDE SEQUENCE</scope>
</reference>
<keyword evidence="5" id="KW-0687">Ribonucleoprotein</keyword>
<accession>A0AA35RR94</accession>
<sequence>MMAFFRHWRLPRHNRKLLFRCHISLQGLRDAPIGRNTSCSNWSALAAFRGLHSSPALRGLEEFFPKGDVIEEGESAGRQWEARELRQKSNEDLHKLWYVLLKERNMLMTVKHEARRTGFIMPAPERTWKVRKSMARIKLVLGERERAIAEAKESLKHPEAPAKEDKDNLPDSETDSQYVSTSTDTPPDTRSVAQ</sequence>
<evidence type="ECO:0000256" key="4">
    <source>
        <dbReference type="ARBA" id="ARBA00023128"/>
    </source>
</evidence>
<dbReference type="PANTHER" id="PTHR21183:SF18">
    <property type="entry name" value="LARGE RIBOSOMAL SUBUNIT PROTEIN UL29M"/>
    <property type="match status" value="1"/>
</dbReference>
<evidence type="ECO:0000256" key="3">
    <source>
        <dbReference type="ARBA" id="ARBA00022980"/>
    </source>
</evidence>
<evidence type="ECO:0000256" key="1">
    <source>
        <dbReference type="ARBA" id="ARBA00004173"/>
    </source>
</evidence>
<comment type="subcellular location">
    <subcellularLocation>
        <location evidence="1">Mitochondrion</location>
    </subcellularLocation>
</comment>
<evidence type="ECO:0000256" key="7">
    <source>
        <dbReference type="ARBA" id="ARBA00035334"/>
    </source>
</evidence>
<organism evidence="9 10">
    <name type="scientific">Geodia barretti</name>
    <name type="common">Barrett's horny sponge</name>
    <dbReference type="NCBI Taxonomy" id="519541"/>
    <lineage>
        <taxon>Eukaryota</taxon>
        <taxon>Metazoa</taxon>
        <taxon>Porifera</taxon>
        <taxon>Demospongiae</taxon>
        <taxon>Heteroscleromorpha</taxon>
        <taxon>Tetractinellida</taxon>
        <taxon>Astrophorina</taxon>
        <taxon>Geodiidae</taxon>
        <taxon>Geodia</taxon>
    </lineage>
</organism>
<keyword evidence="3 9" id="KW-0689">Ribosomal protein</keyword>
<dbReference type="InterPro" id="IPR001854">
    <property type="entry name" value="Ribosomal_uL29"/>
</dbReference>
<evidence type="ECO:0000256" key="8">
    <source>
        <dbReference type="SAM" id="MobiDB-lite"/>
    </source>
</evidence>
<dbReference type="CDD" id="cd00427">
    <property type="entry name" value="Ribosomal_L29_HIP"/>
    <property type="match status" value="1"/>
</dbReference>
<feature type="compositionally biased region" description="Basic and acidic residues" evidence="8">
    <location>
        <begin position="150"/>
        <end position="169"/>
    </location>
</feature>
<keyword evidence="4" id="KW-0496">Mitochondrion</keyword>
<name>A0AA35RR94_GEOBA</name>
<dbReference type="InterPro" id="IPR036049">
    <property type="entry name" value="Ribosomal_uL29_sf"/>
</dbReference>
<dbReference type="GO" id="GO:0032543">
    <property type="term" value="P:mitochondrial translation"/>
    <property type="evidence" value="ECO:0007669"/>
    <property type="project" value="TreeGrafter"/>
</dbReference>
<dbReference type="Proteomes" id="UP001174909">
    <property type="component" value="Unassembled WGS sequence"/>
</dbReference>
<evidence type="ECO:0000256" key="2">
    <source>
        <dbReference type="ARBA" id="ARBA00009254"/>
    </source>
</evidence>
<evidence type="ECO:0000313" key="9">
    <source>
        <dbReference type="EMBL" id="CAI8016265.1"/>
    </source>
</evidence>
<dbReference type="InterPro" id="IPR038340">
    <property type="entry name" value="MRP-L47_sf"/>
</dbReference>
<dbReference type="AlphaFoldDB" id="A0AA35RR94"/>
<evidence type="ECO:0000313" key="10">
    <source>
        <dbReference type="Proteomes" id="UP001174909"/>
    </source>
</evidence>
<dbReference type="InterPro" id="IPR010729">
    <property type="entry name" value="Ribosomal_uL29_mit"/>
</dbReference>